<dbReference type="PROSITE" id="PS50088">
    <property type="entry name" value="ANK_REPEAT"/>
    <property type="match status" value="1"/>
</dbReference>
<dbReference type="GeneID" id="81428985"/>
<dbReference type="PANTHER" id="PTHR46082">
    <property type="entry name" value="ATP/GTP-BINDING PROTEIN-RELATED"/>
    <property type="match status" value="1"/>
</dbReference>
<evidence type="ECO:0000259" key="4">
    <source>
        <dbReference type="Pfam" id="PF24883"/>
    </source>
</evidence>
<accession>A0A9W9LKU4</accession>
<feature type="domain" description="Nucleoside phosphorylase" evidence="3">
    <location>
        <begin position="13"/>
        <end position="307"/>
    </location>
</feature>
<proteinExistence type="predicted"/>
<dbReference type="Gene3D" id="1.25.40.20">
    <property type="entry name" value="Ankyrin repeat-containing domain"/>
    <property type="match status" value="2"/>
</dbReference>
<dbReference type="InterPro" id="IPR053137">
    <property type="entry name" value="NLR-like"/>
</dbReference>
<dbReference type="GO" id="GO:0003824">
    <property type="term" value="F:catalytic activity"/>
    <property type="evidence" value="ECO:0007669"/>
    <property type="project" value="InterPro"/>
</dbReference>
<dbReference type="SUPFAM" id="SSF53167">
    <property type="entry name" value="Purine and uridine phosphorylases"/>
    <property type="match status" value="1"/>
</dbReference>
<feature type="domain" description="Nephrocystin 3-like N-terminal" evidence="4">
    <location>
        <begin position="382"/>
        <end position="535"/>
    </location>
</feature>
<evidence type="ECO:0000256" key="2">
    <source>
        <dbReference type="PROSITE-ProRule" id="PRU00023"/>
    </source>
</evidence>
<gene>
    <name evidence="5" type="ORF">N7482_007685</name>
</gene>
<evidence type="ECO:0008006" key="7">
    <source>
        <dbReference type="Google" id="ProtNLM"/>
    </source>
</evidence>
<organism evidence="5 6">
    <name type="scientific">Penicillium canariense</name>
    <dbReference type="NCBI Taxonomy" id="189055"/>
    <lineage>
        <taxon>Eukaryota</taxon>
        <taxon>Fungi</taxon>
        <taxon>Dikarya</taxon>
        <taxon>Ascomycota</taxon>
        <taxon>Pezizomycotina</taxon>
        <taxon>Eurotiomycetes</taxon>
        <taxon>Eurotiomycetidae</taxon>
        <taxon>Eurotiales</taxon>
        <taxon>Aspergillaceae</taxon>
        <taxon>Penicillium</taxon>
    </lineage>
</organism>
<keyword evidence="1" id="KW-0677">Repeat</keyword>
<dbReference type="PANTHER" id="PTHR46082:SF6">
    <property type="entry name" value="AAA+ ATPASE DOMAIN-CONTAINING PROTEIN-RELATED"/>
    <property type="match status" value="1"/>
</dbReference>
<sequence length="1384" mass="156940">MPIPAPTSREDFKITIICALTLEAKAVLPLFDVLYDENLDEYRKAPGDQNAYTLGSIGRYHAVLAYMPGSGKGYASSVATNVKRSYPCLELALVVGVCGGVPYVKSSMSPRQDIFLGDVIVSKGVVQYDLGRRHPTGFVRKNSVLANLPRPSPEILSFLNKLEVGYERLTNRLANYLVNVQTKFPSGYPGTDKDRLFGPEYAHQAMDCKCTKYTYHDNSIVARRRDLTRHDQATLVHFGLIASGDAVMMSAHERDQISEIENIIGFEMEGAGVWDNLPCIVIKGVSDYADSHKTKEWQHFAAASAAACTRAILDEIPVSLPKPSAESSNNHSRVMPVVSCKKRPAAEMSESGYKEDEFYIESLTFPQAQFRLEEISSAHEKTCEWILGRPEYLTWTSEEALPSHGGFFWIKGKPGAGKSTLMKHSLGKIRHGNVSIITTPVLHSKGVPPDAEKAFLNVAKSLELQDGNLVWTKRDVKNLLSLTIKSLQGHHILFLIDAVDECDQAEVEDMTTFFQELGKSAVEHTVYLRICLASRHYPHITLDKGIEFIVEDQHEHEDDLRRYVETKLKGGRSSLVQDIRNDICKRADGVFLWVMLVVRSLNEAFDRGNISALQKRLNEIPDGLDDLFTDILTRDQKDMDVLTFSLQLILLSCRCLTREELYFAVLFEKTKLIEEDVDWTLHSTTVMDRLVLDVTKGLAESAKQSGRAKPHRVRFIHESVRDFLLRRNGFTRIRPKRNDSASFIGDSHDRLKQVCFNYISRMCQAPLGQEIVGLRDPPQRLRDDESIQKAFPFLDYAIRRVLKHSNLAQAEGISQKEFLRAYSNRFSDFKRVYNAVEKYTKRQYKDDWSLLYIMVKNDLRHLIPVELLGESRAWDLCGQYLCPMGAAFRNGNMAYVRALLGMQPDDDPHSLNVCIEPEMVSRMKQFFAEFDGQTRQSRSKVRKSQRLLAFALEGRCVSILRLLLFANVIDFNDTLNNARKTPLSWSIYNSEPDLVEFLVSEAKVNIQAELQKADSTKGPLLRAAFRPNTELKRSSRMMCYEWRVAWRVADRRILDILLRQESLDLMCQDDEGKNAVHWAALADDKFSLKRLIGYGFDYEHCDSTGRDPLSYAAECGHVDIVKALLEMEEIEVDRRDRSGRTPLTWVVAGDGEHPLERTKSVVEALFNTHRVDFNAKDKRLQSPLARAVGRYNSEGAEVLLNFDTVDVNSRDLYGRTPLIMAVISRQDYMVKILLRCDKVDVDAQDADGRTALSWAIGPLNFPCTMKGSASAYSDRWGSYIDVVKVLLAARTPDTGLADIWGHPPTWWEQAYRIILAELGERYEEMEDCASSGAALVPTDSKTIKSEMQRFLEGEHMMKSPVEWDLLFHDVKFGANWVLEGTKVK</sequence>
<protein>
    <recommendedName>
        <fullName evidence="7">Nucleoside phosphorylase domain-containing protein</fullName>
    </recommendedName>
</protein>
<dbReference type="SUPFAM" id="SSF52540">
    <property type="entry name" value="P-loop containing nucleoside triphosphate hydrolases"/>
    <property type="match status" value="1"/>
</dbReference>
<keyword evidence="6" id="KW-1185">Reference proteome</keyword>
<dbReference type="Pfam" id="PF01048">
    <property type="entry name" value="PNP_UDP_1"/>
    <property type="match status" value="1"/>
</dbReference>
<dbReference type="SUPFAM" id="SSF48403">
    <property type="entry name" value="Ankyrin repeat"/>
    <property type="match status" value="2"/>
</dbReference>
<evidence type="ECO:0000259" key="3">
    <source>
        <dbReference type="Pfam" id="PF01048"/>
    </source>
</evidence>
<evidence type="ECO:0000313" key="5">
    <source>
        <dbReference type="EMBL" id="KAJ5160681.1"/>
    </source>
</evidence>
<evidence type="ECO:0000256" key="1">
    <source>
        <dbReference type="ARBA" id="ARBA00022737"/>
    </source>
</evidence>
<dbReference type="RefSeq" id="XP_056542238.1">
    <property type="nucleotide sequence ID" value="XM_056689809.1"/>
</dbReference>
<dbReference type="InterPro" id="IPR056884">
    <property type="entry name" value="NPHP3-like_N"/>
</dbReference>
<dbReference type="Pfam" id="PF24883">
    <property type="entry name" value="NPHP3_N"/>
    <property type="match status" value="1"/>
</dbReference>
<dbReference type="InterPro" id="IPR027417">
    <property type="entry name" value="P-loop_NTPase"/>
</dbReference>
<dbReference type="InterPro" id="IPR000845">
    <property type="entry name" value="Nucleoside_phosphorylase_d"/>
</dbReference>
<evidence type="ECO:0000313" key="6">
    <source>
        <dbReference type="Proteomes" id="UP001149163"/>
    </source>
</evidence>
<comment type="caution">
    <text evidence="5">The sequence shown here is derived from an EMBL/GenBank/DDBJ whole genome shotgun (WGS) entry which is preliminary data.</text>
</comment>
<reference evidence="5" key="1">
    <citation type="submission" date="2022-11" db="EMBL/GenBank/DDBJ databases">
        <authorList>
            <person name="Petersen C."/>
        </authorList>
    </citation>
    <scope>NUCLEOTIDE SEQUENCE</scope>
    <source>
        <strain evidence="5">IBT 26290</strain>
    </source>
</reference>
<name>A0A9W9LKU4_9EURO</name>
<dbReference type="InterPro" id="IPR036770">
    <property type="entry name" value="Ankyrin_rpt-contain_sf"/>
</dbReference>
<dbReference type="Proteomes" id="UP001149163">
    <property type="component" value="Unassembled WGS sequence"/>
</dbReference>
<keyword evidence="2" id="KW-0040">ANK repeat</keyword>
<dbReference type="Gene3D" id="3.40.50.1580">
    <property type="entry name" value="Nucleoside phosphorylase domain"/>
    <property type="match status" value="1"/>
</dbReference>
<dbReference type="GO" id="GO:0009116">
    <property type="term" value="P:nucleoside metabolic process"/>
    <property type="evidence" value="ECO:0007669"/>
    <property type="project" value="InterPro"/>
</dbReference>
<reference evidence="5" key="2">
    <citation type="journal article" date="2023" name="IMA Fungus">
        <title>Comparative genomic study of the Penicillium genus elucidates a diverse pangenome and 15 lateral gene transfer events.</title>
        <authorList>
            <person name="Petersen C."/>
            <person name="Sorensen T."/>
            <person name="Nielsen M.R."/>
            <person name="Sondergaard T.E."/>
            <person name="Sorensen J.L."/>
            <person name="Fitzpatrick D.A."/>
            <person name="Frisvad J.C."/>
            <person name="Nielsen K.L."/>
        </authorList>
    </citation>
    <scope>NUCLEOTIDE SEQUENCE</scope>
    <source>
        <strain evidence="5">IBT 26290</strain>
    </source>
</reference>
<dbReference type="Pfam" id="PF12796">
    <property type="entry name" value="Ank_2"/>
    <property type="match status" value="2"/>
</dbReference>
<dbReference type="PROSITE" id="PS50297">
    <property type="entry name" value="ANK_REP_REGION"/>
    <property type="match status" value="1"/>
</dbReference>
<dbReference type="InterPro" id="IPR002110">
    <property type="entry name" value="Ankyrin_rpt"/>
</dbReference>
<dbReference type="SMART" id="SM00248">
    <property type="entry name" value="ANK"/>
    <property type="match status" value="6"/>
</dbReference>
<feature type="repeat" description="ANK" evidence="2">
    <location>
        <begin position="1104"/>
        <end position="1126"/>
    </location>
</feature>
<dbReference type="OrthoDB" id="194358at2759"/>
<dbReference type="EMBL" id="JAPQKN010000004">
    <property type="protein sequence ID" value="KAJ5160681.1"/>
    <property type="molecule type" value="Genomic_DNA"/>
</dbReference>
<dbReference type="Gene3D" id="3.40.50.300">
    <property type="entry name" value="P-loop containing nucleotide triphosphate hydrolases"/>
    <property type="match status" value="1"/>
</dbReference>
<dbReference type="InterPro" id="IPR035994">
    <property type="entry name" value="Nucleoside_phosphorylase_sf"/>
</dbReference>